<evidence type="ECO:0000259" key="4">
    <source>
        <dbReference type="Pfam" id="PF25917"/>
    </source>
</evidence>
<dbReference type="Proteomes" id="UP000054618">
    <property type="component" value="Unassembled WGS sequence"/>
</dbReference>
<dbReference type="InterPro" id="IPR006143">
    <property type="entry name" value="RND_pump_MFP"/>
</dbReference>
<dbReference type="RefSeq" id="WP_058508780.1">
    <property type="nucleotide sequence ID" value="NZ_CAAAIK010000004.1"/>
</dbReference>
<dbReference type="Pfam" id="PF25967">
    <property type="entry name" value="RND-MFP_C"/>
    <property type="match status" value="1"/>
</dbReference>
<dbReference type="Gene3D" id="2.40.50.100">
    <property type="match status" value="1"/>
</dbReference>
<evidence type="ECO:0000259" key="5">
    <source>
        <dbReference type="Pfam" id="PF25954"/>
    </source>
</evidence>
<evidence type="ECO:0000259" key="6">
    <source>
        <dbReference type="Pfam" id="PF25967"/>
    </source>
</evidence>
<evidence type="ECO:0000256" key="2">
    <source>
        <dbReference type="ARBA" id="ARBA00009477"/>
    </source>
</evidence>
<evidence type="ECO:0000313" key="7">
    <source>
        <dbReference type="EMBL" id="KTD45247.1"/>
    </source>
</evidence>
<name>A0A0W0XL07_9GAMM</name>
<dbReference type="STRING" id="45073.Lqui_2718"/>
<comment type="similarity">
    <text evidence="2">Belongs to the membrane fusion protein (MFP) (TC 8.A.1) family.</text>
</comment>
<dbReference type="AlphaFoldDB" id="A0A0W0XL07"/>
<dbReference type="PANTHER" id="PTHR30469">
    <property type="entry name" value="MULTIDRUG RESISTANCE PROTEIN MDTA"/>
    <property type="match status" value="1"/>
</dbReference>
<dbReference type="Pfam" id="PF25954">
    <property type="entry name" value="Beta-barrel_RND_2"/>
    <property type="match status" value="1"/>
</dbReference>
<dbReference type="Gene3D" id="2.40.420.20">
    <property type="match status" value="1"/>
</dbReference>
<reference evidence="7 8" key="1">
    <citation type="submission" date="2015-11" db="EMBL/GenBank/DDBJ databases">
        <title>Genomic analysis of 38 Legionella species identifies large and diverse effector repertoires.</title>
        <authorList>
            <person name="Burstein D."/>
            <person name="Amaro F."/>
            <person name="Zusman T."/>
            <person name="Lifshitz Z."/>
            <person name="Cohen O."/>
            <person name="Gilbert J.A."/>
            <person name="Pupko T."/>
            <person name="Shuman H.A."/>
            <person name="Segal G."/>
        </authorList>
    </citation>
    <scope>NUCLEOTIDE SEQUENCE [LARGE SCALE GENOMIC DNA]</scope>
    <source>
        <strain evidence="7 8">CDC#1442-AUS-E</strain>
    </source>
</reference>
<organism evidence="7 8">
    <name type="scientific">Legionella quinlivanii</name>
    <dbReference type="NCBI Taxonomy" id="45073"/>
    <lineage>
        <taxon>Bacteria</taxon>
        <taxon>Pseudomonadati</taxon>
        <taxon>Pseudomonadota</taxon>
        <taxon>Gammaproteobacteria</taxon>
        <taxon>Legionellales</taxon>
        <taxon>Legionellaceae</taxon>
        <taxon>Legionella</taxon>
    </lineage>
</organism>
<dbReference type="OrthoDB" id="2110899at2"/>
<keyword evidence="8" id="KW-1185">Reference proteome</keyword>
<dbReference type="GO" id="GO:1990281">
    <property type="term" value="C:efflux pump complex"/>
    <property type="evidence" value="ECO:0007669"/>
    <property type="project" value="TreeGrafter"/>
</dbReference>
<comment type="subcellular location">
    <subcellularLocation>
        <location evidence="1">Cell envelope</location>
    </subcellularLocation>
</comment>
<dbReference type="Gene3D" id="2.40.30.170">
    <property type="match status" value="1"/>
</dbReference>
<dbReference type="SUPFAM" id="SSF111369">
    <property type="entry name" value="HlyD-like secretion proteins"/>
    <property type="match status" value="1"/>
</dbReference>
<feature type="domain" description="Multidrug resistance protein MdtA-like barrel-sandwich hybrid" evidence="4">
    <location>
        <begin position="65"/>
        <end position="187"/>
    </location>
</feature>
<evidence type="ECO:0000256" key="1">
    <source>
        <dbReference type="ARBA" id="ARBA00004196"/>
    </source>
</evidence>
<sequence length="359" mass="39125">MKLFPRGLCYVGYAIAALLLLSCSENENNNKTIAKARPVKAVQIGNSTALDGRFFPGKAKASQEVDLSFNVAGSLIELPVKIGDKIKKGDLVAKLDPRDFQAKVKAAKAEFVRDKQNYQRAKELVGKGHISKSDYDLVESKWIMAQSNLELAEKALVDSVIKAPFDGQIANLYVENFQTISSHQQVARLLNISEIEMVIQIPESAISLMSSVSNIVVQFDAFPTHSIPAQIKEISNEASPDTRTYPVTLLLQQPKGIEILPGMAGKAKGVIKKNNTQSELTVPVSAVLTVGDSNKTFVWLVDPESGRVHQQEIQIGELTPTGLSVLRGLKAGDWLVIAGIHSLKEGDVVSILNQDDKKK</sequence>
<dbReference type="NCBIfam" id="TIGR01730">
    <property type="entry name" value="RND_mfp"/>
    <property type="match status" value="1"/>
</dbReference>
<dbReference type="Pfam" id="PF25917">
    <property type="entry name" value="BSH_RND"/>
    <property type="match status" value="1"/>
</dbReference>
<proteinExistence type="inferred from homology"/>
<dbReference type="InterPro" id="IPR058627">
    <property type="entry name" value="MdtA-like_C"/>
</dbReference>
<dbReference type="EMBL" id="LNYS01000025">
    <property type="protein sequence ID" value="KTD45247.1"/>
    <property type="molecule type" value="Genomic_DNA"/>
</dbReference>
<dbReference type="PANTHER" id="PTHR30469:SF20">
    <property type="entry name" value="EFFLUX RND TRANSPORTER PERIPLASMIC ADAPTOR SUBUNIT"/>
    <property type="match status" value="1"/>
</dbReference>
<comment type="caution">
    <text evidence="7">The sequence shown here is derived from an EMBL/GenBank/DDBJ whole genome shotgun (WGS) entry which is preliminary data.</text>
</comment>
<gene>
    <name evidence="7" type="ORF">Lqui_2718</name>
</gene>
<evidence type="ECO:0000313" key="8">
    <source>
        <dbReference type="Proteomes" id="UP000054618"/>
    </source>
</evidence>
<dbReference type="Gene3D" id="1.10.287.470">
    <property type="entry name" value="Helix hairpin bin"/>
    <property type="match status" value="1"/>
</dbReference>
<accession>A0A0W0XL07</accession>
<feature type="domain" description="Multidrug resistance protein MdtA-like C-terminal permuted SH3" evidence="6">
    <location>
        <begin position="280"/>
        <end position="340"/>
    </location>
</feature>
<dbReference type="PROSITE" id="PS51257">
    <property type="entry name" value="PROKAR_LIPOPROTEIN"/>
    <property type="match status" value="1"/>
</dbReference>
<evidence type="ECO:0000256" key="3">
    <source>
        <dbReference type="ARBA" id="ARBA00022448"/>
    </source>
</evidence>
<protein>
    <submittedName>
        <fullName evidence="7">Membrane fusion protein</fullName>
    </submittedName>
</protein>
<keyword evidence="3" id="KW-0813">Transport</keyword>
<dbReference type="InterPro" id="IPR058625">
    <property type="entry name" value="MdtA-like_BSH"/>
</dbReference>
<dbReference type="InterPro" id="IPR058792">
    <property type="entry name" value="Beta-barrel_RND_2"/>
</dbReference>
<feature type="domain" description="CusB-like beta-barrel" evidence="5">
    <location>
        <begin position="198"/>
        <end position="266"/>
    </location>
</feature>
<dbReference type="PATRIC" id="fig|45073.5.peg.2894"/>
<dbReference type="GO" id="GO:0015562">
    <property type="term" value="F:efflux transmembrane transporter activity"/>
    <property type="evidence" value="ECO:0007669"/>
    <property type="project" value="TreeGrafter"/>
</dbReference>